<dbReference type="AlphaFoldDB" id="A0A9D1JX86"/>
<gene>
    <name evidence="3" type="primary">terL</name>
    <name evidence="3" type="ORF">IAD02_01580</name>
</gene>
<organism evidence="3 4">
    <name type="scientific">Candidatus Enterousia intestinigallinarum</name>
    <dbReference type="NCBI Taxonomy" id="2840790"/>
    <lineage>
        <taxon>Bacteria</taxon>
        <taxon>Pseudomonadati</taxon>
        <taxon>Pseudomonadota</taxon>
        <taxon>Alphaproteobacteria</taxon>
        <taxon>Candidatus Enterousia</taxon>
    </lineage>
</organism>
<dbReference type="EMBL" id="DVJI01000008">
    <property type="protein sequence ID" value="HIS70661.1"/>
    <property type="molecule type" value="Genomic_DNA"/>
</dbReference>
<protein>
    <submittedName>
        <fullName evidence="3">Phage terminase large subunit</fullName>
    </submittedName>
</protein>
<comment type="caution">
    <text evidence="3">The sequence shown here is derived from an EMBL/GenBank/DDBJ whole genome shotgun (WGS) entry which is preliminary data.</text>
</comment>
<keyword evidence="1" id="KW-1188">Viral release from host cell</keyword>
<evidence type="ECO:0000259" key="2">
    <source>
        <dbReference type="Pfam" id="PF17289"/>
    </source>
</evidence>
<dbReference type="Pfam" id="PF17289">
    <property type="entry name" value="Terminase_6C"/>
    <property type="match status" value="1"/>
</dbReference>
<name>A0A9D1JX86_9PROT</name>
<accession>A0A9D1JX86</accession>
<dbReference type="InterPro" id="IPR035421">
    <property type="entry name" value="Terminase_6C"/>
</dbReference>
<evidence type="ECO:0000256" key="1">
    <source>
        <dbReference type="ARBA" id="ARBA00022612"/>
    </source>
</evidence>
<proteinExistence type="predicted"/>
<dbReference type="NCBIfam" id="TIGR01630">
    <property type="entry name" value="psiM2_ORF9"/>
    <property type="match status" value="1"/>
</dbReference>
<reference evidence="3" key="1">
    <citation type="submission" date="2020-10" db="EMBL/GenBank/DDBJ databases">
        <authorList>
            <person name="Gilroy R."/>
        </authorList>
    </citation>
    <scope>NUCLEOTIDE SEQUENCE</scope>
    <source>
        <strain evidence="3">ChiGjej3B3-5194</strain>
    </source>
</reference>
<dbReference type="InterPro" id="IPR006517">
    <property type="entry name" value="Phage_terminase_lsu-like_C"/>
</dbReference>
<feature type="domain" description="Terminase large subunit gp17-like C-terminal" evidence="2">
    <location>
        <begin position="3"/>
        <end position="91"/>
    </location>
</feature>
<sequence>MLIEDKVSGTQLIQILSAQKDCNGYGFDIEPIKPDADKTSRLMGISAYIENGTLQFPQEEQPWWDEFKKELLSFPGGRYKDQVDALTLCINYAMQQ</sequence>
<reference evidence="3" key="2">
    <citation type="journal article" date="2021" name="PeerJ">
        <title>Extensive microbial diversity within the chicken gut microbiome revealed by metagenomics and culture.</title>
        <authorList>
            <person name="Gilroy R."/>
            <person name="Ravi A."/>
            <person name="Getino M."/>
            <person name="Pursley I."/>
            <person name="Horton D.L."/>
            <person name="Alikhan N.F."/>
            <person name="Baker D."/>
            <person name="Gharbi K."/>
            <person name="Hall N."/>
            <person name="Watson M."/>
            <person name="Adriaenssens E.M."/>
            <person name="Foster-Nyarko E."/>
            <person name="Jarju S."/>
            <person name="Secka A."/>
            <person name="Antonio M."/>
            <person name="Oren A."/>
            <person name="Chaudhuri R.R."/>
            <person name="La Ragione R."/>
            <person name="Hildebrand F."/>
            <person name="Pallen M.J."/>
        </authorList>
    </citation>
    <scope>NUCLEOTIDE SEQUENCE</scope>
    <source>
        <strain evidence="3">ChiGjej3B3-5194</strain>
    </source>
</reference>
<evidence type="ECO:0000313" key="4">
    <source>
        <dbReference type="Proteomes" id="UP000886742"/>
    </source>
</evidence>
<dbReference type="Proteomes" id="UP000886742">
    <property type="component" value="Unassembled WGS sequence"/>
</dbReference>
<evidence type="ECO:0000313" key="3">
    <source>
        <dbReference type="EMBL" id="HIS70661.1"/>
    </source>
</evidence>